<evidence type="ECO:0000256" key="5">
    <source>
        <dbReference type="ARBA" id="ARBA00022970"/>
    </source>
</evidence>
<keyword evidence="7 9" id="KW-0472">Membrane</keyword>
<organism evidence="11 12">
    <name type="scientific">Maudiozyma barnettii</name>
    <dbReference type="NCBI Taxonomy" id="61262"/>
    <lineage>
        <taxon>Eukaryota</taxon>
        <taxon>Fungi</taxon>
        <taxon>Dikarya</taxon>
        <taxon>Ascomycota</taxon>
        <taxon>Saccharomycotina</taxon>
        <taxon>Saccharomycetes</taxon>
        <taxon>Saccharomycetales</taxon>
        <taxon>Saccharomycetaceae</taxon>
        <taxon>Maudiozyma</taxon>
    </lineage>
</organism>
<feature type="region of interest" description="Disordered" evidence="8">
    <location>
        <begin position="847"/>
        <end position="869"/>
    </location>
</feature>
<feature type="transmembrane region" description="Helical" evidence="9">
    <location>
        <begin position="644"/>
        <end position="672"/>
    </location>
</feature>
<feature type="domain" description="STAS" evidence="10">
    <location>
        <begin position="712"/>
        <end position="825"/>
    </location>
</feature>
<feature type="transmembrane region" description="Helical" evidence="9">
    <location>
        <begin position="288"/>
        <end position="307"/>
    </location>
</feature>
<evidence type="ECO:0000313" key="12">
    <source>
        <dbReference type="Proteomes" id="UP000644660"/>
    </source>
</evidence>
<name>A0A8H2VB53_9SACH</name>
<keyword evidence="12" id="KW-1185">Reference proteome</keyword>
<evidence type="ECO:0000256" key="6">
    <source>
        <dbReference type="ARBA" id="ARBA00022989"/>
    </source>
</evidence>
<dbReference type="GeneID" id="64855130"/>
<dbReference type="InterPro" id="IPR036513">
    <property type="entry name" value="STAS_dom_sf"/>
</dbReference>
<dbReference type="Pfam" id="PF00916">
    <property type="entry name" value="Sulfate_transp"/>
    <property type="match status" value="1"/>
</dbReference>
<dbReference type="Gene3D" id="3.30.750.24">
    <property type="entry name" value="STAS domain"/>
    <property type="match status" value="1"/>
</dbReference>
<accession>A0A8H2VB53</accession>
<keyword evidence="2" id="KW-0813">Transport</keyword>
<dbReference type="FunFam" id="3.30.750.24:FF:000012">
    <property type="entry name" value="Sulfate transporter family protein"/>
    <property type="match status" value="1"/>
</dbReference>
<protein>
    <recommendedName>
        <fullName evidence="10">STAS domain-containing protein</fullName>
    </recommendedName>
</protein>
<keyword evidence="5" id="KW-0029">Amino-acid transport</keyword>
<dbReference type="InterPro" id="IPR052706">
    <property type="entry name" value="Membrane-Transporter-like"/>
</dbReference>
<dbReference type="InterPro" id="IPR011547">
    <property type="entry name" value="SLC26A/SulP_dom"/>
</dbReference>
<dbReference type="Proteomes" id="UP000644660">
    <property type="component" value="Unassembled WGS sequence"/>
</dbReference>
<comment type="subcellular location">
    <subcellularLocation>
        <location evidence="1">Vacuole membrane</location>
        <topology evidence="1">Multi-pass membrane protein</topology>
    </subcellularLocation>
</comment>
<evidence type="ECO:0000256" key="1">
    <source>
        <dbReference type="ARBA" id="ARBA00004128"/>
    </source>
</evidence>
<evidence type="ECO:0000256" key="4">
    <source>
        <dbReference type="ARBA" id="ARBA00022692"/>
    </source>
</evidence>
<dbReference type="Pfam" id="PF01740">
    <property type="entry name" value="STAS"/>
    <property type="match status" value="1"/>
</dbReference>
<feature type="transmembrane region" description="Helical" evidence="9">
    <location>
        <begin position="518"/>
        <end position="540"/>
    </location>
</feature>
<evidence type="ECO:0000256" key="7">
    <source>
        <dbReference type="ARBA" id="ARBA00023136"/>
    </source>
</evidence>
<dbReference type="SUPFAM" id="SSF51206">
    <property type="entry name" value="cAMP-binding domain-like"/>
    <property type="match status" value="1"/>
</dbReference>
<keyword evidence="4 9" id="KW-0812">Transmembrane</keyword>
<dbReference type="OrthoDB" id="409725at2759"/>
<keyword evidence="6 9" id="KW-1133">Transmembrane helix</keyword>
<reference evidence="11 12" key="1">
    <citation type="submission" date="2020-05" db="EMBL/GenBank/DDBJ databases">
        <authorList>
            <person name="Casaregola S."/>
            <person name="Devillers H."/>
            <person name="Grondin C."/>
        </authorList>
    </citation>
    <scope>NUCLEOTIDE SEQUENCE [LARGE SCALE GENOMIC DNA]</scope>
    <source>
        <strain evidence="11 12">CLIB 1767</strain>
    </source>
</reference>
<evidence type="ECO:0000256" key="9">
    <source>
        <dbReference type="SAM" id="Phobius"/>
    </source>
</evidence>
<dbReference type="PANTHER" id="PTHR43310">
    <property type="entry name" value="SULFATE TRANSPORTER YBAR-RELATED"/>
    <property type="match status" value="1"/>
</dbReference>
<feature type="transmembrane region" description="Helical" evidence="9">
    <location>
        <begin position="348"/>
        <end position="367"/>
    </location>
</feature>
<evidence type="ECO:0000256" key="2">
    <source>
        <dbReference type="ARBA" id="ARBA00022448"/>
    </source>
</evidence>
<dbReference type="AlphaFoldDB" id="A0A8H2VB53"/>
<dbReference type="SUPFAM" id="SSF52091">
    <property type="entry name" value="SpoIIaa-like"/>
    <property type="match status" value="1"/>
</dbReference>
<evidence type="ECO:0000313" key="11">
    <source>
        <dbReference type="EMBL" id="CAB4252014.1"/>
    </source>
</evidence>
<dbReference type="InterPro" id="IPR002645">
    <property type="entry name" value="STAS_dom"/>
</dbReference>
<dbReference type="GO" id="GO:0000329">
    <property type="term" value="C:fungal-type vacuole membrane"/>
    <property type="evidence" value="ECO:0007669"/>
    <property type="project" value="UniProtKB-ARBA"/>
</dbReference>
<evidence type="ECO:0000256" key="3">
    <source>
        <dbReference type="ARBA" id="ARBA00022554"/>
    </source>
</evidence>
<feature type="transmembrane region" description="Helical" evidence="9">
    <location>
        <begin position="454"/>
        <end position="473"/>
    </location>
</feature>
<evidence type="ECO:0000259" key="10">
    <source>
        <dbReference type="PROSITE" id="PS50801"/>
    </source>
</evidence>
<evidence type="ECO:0000256" key="8">
    <source>
        <dbReference type="SAM" id="MobiDB-lite"/>
    </source>
</evidence>
<feature type="transmembrane region" description="Helical" evidence="9">
    <location>
        <begin position="248"/>
        <end position="276"/>
    </location>
</feature>
<feature type="transmembrane region" description="Helical" evidence="9">
    <location>
        <begin position="426"/>
        <end position="442"/>
    </location>
</feature>
<dbReference type="RefSeq" id="XP_041404053.1">
    <property type="nucleotide sequence ID" value="XM_041548119.1"/>
</dbReference>
<sequence length="1072" mass="121214">MVIHISSKNTKHRPSISESISVSLGLQHQDLSSSVEMTNDTDSQIPNAGHKHSLPFLHNDGSYIGRSYINRFVSGSPSLTRSSRNDLNVGQFSKSLYNKPIYESRKLHDETAEISKDFDRISIEDHNIKKYIDYIENGNDHHHQSIANNNNINNNNTNNNNNNNIYNEMEEIITDRDVENSIPSVTLSKASDDGTDEYSRLFLSPVASKSSQLQRDSALTTYNSISSSNSASRPVGLFERLSSYSGEIVGYLPAAVLGLLLNILDALSYGMIIFPITEPVFSQLGPTGLSMFYISTIISQTVFSSGWSSFPCGIGSEMIEVTPFFHTMAIAIMNALPSDSQKDEVITTTIFCYCISTLITGFTFLSLGKLRLGKIVGFFPRHILIGCIGGVGYFLLITGIEVSTRVAKFEYSIPFLTHLFADSKTIWKWLLPLVLTVILVLTQKYFKNSLVLPSFYIMTLCLFHFIVAILPNLSLNNLRHNGWIFPMAASDTRWYDHYKLFDLTKVHWMLVLRQVPTMLALTFFGILHVPINVPALAMSLQMDKYDVDKELIAHGWSNLVSGAVGSIQNYLVYTNSVLFIRAGADSAIAGYILTFLTICVMIIGPIIISYIPICIVASLIFLLGYELLVEAIWDTWDKLTVFEYITVVIIVLTMGVFDFVLGIVVGILIACFKFLVDSTKLQTINGEFDGTVAKSTVARDQVQSNFLRGIGEQIYVLKLQNMLFFGTIISIEEKIDKLLEISDNDSSKRRIKYLVLDFKNINADNIDYSAAEGFNRIKRFTQTKGIQLIISSICDRDHIYKAFNNVGLLQDVELFNDLNSALEWCENEFLFKYKELRERAKLRLQQQRKSAQGSTITGTTQSSNRRNYTLPVNTPRNYQILHVAQDVFRNEQRTTNTLAENLNDISETEEPILTLLLVVLRQYRPKIISPDRVEREKAISFWSQLSSYLERKDFSADSILTYSDNIFFIVESGVLKVSFNLPQGCLYETISTRTCYGKMVHKYNENNDTRVIGSDPVTIKVETDSVLWMIESDSLQRMRQDNIELFVELSLLMMTIKDTRFKDLLGYALVSS</sequence>
<proteinExistence type="predicted"/>
<dbReference type="EMBL" id="CAEFZW010000001">
    <property type="protein sequence ID" value="CAB4252014.1"/>
    <property type="molecule type" value="Genomic_DNA"/>
</dbReference>
<feature type="transmembrane region" description="Helical" evidence="9">
    <location>
        <begin position="591"/>
        <end position="624"/>
    </location>
</feature>
<dbReference type="InterPro" id="IPR018490">
    <property type="entry name" value="cNMP-bd_dom_sf"/>
</dbReference>
<comment type="caution">
    <text evidence="11">The sequence shown here is derived from an EMBL/GenBank/DDBJ whole genome shotgun (WGS) entry which is preliminary data.</text>
</comment>
<keyword evidence="3" id="KW-0926">Vacuole</keyword>
<dbReference type="PANTHER" id="PTHR43310:SF4">
    <property type="entry name" value="AFR304WP"/>
    <property type="match status" value="1"/>
</dbReference>
<dbReference type="GO" id="GO:0034490">
    <property type="term" value="P:basic amino acid transmembrane import into vacuole"/>
    <property type="evidence" value="ECO:0007669"/>
    <property type="project" value="UniProtKB-ARBA"/>
</dbReference>
<dbReference type="CDD" id="cd07042">
    <property type="entry name" value="STAS_SulP_like_sulfate_transporter"/>
    <property type="match status" value="1"/>
</dbReference>
<feature type="transmembrane region" description="Helical" evidence="9">
    <location>
        <begin position="379"/>
        <end position="400"/>
    </location>
</feature>
<dbReference type="PROSITE" id="PS50801">
    <property type="entry name" value="STAS"/>
    <property type="match status" value="1"/>
</dbReference>
<gene>
    <name evidence="11" type="ORF">KABA2_01S04004</name>
</gene>
<feature type="compositionally biased region" description="Low complexity" evidence="8">
    <location>
        <begin position="850"/>
        <end position="863"/>
    </location>
</feature>